<evidence type="ECO:0000313" key="4">
    <source>
        <dbReference type="EMBL" id="VFK17441.1"/>
    </source>
</evidence>
<dbReference type="InterPro" id="IPR010090">
    <property type="entry name" value="Phage_tape_meas"/>
</dbReference>
<feature type="transmembrane region" description="Helical" evidence="2">
    <location>
        <begin position="409"/>
        <end position="434"/>
    </location>
</feature>
<dbReference type="AlphaFoldDB" id="A0A450WK82"/>
<dbReference type="Pfam" id="PF10145">
    <property type="entry name" value="PhageMin_Tail"/>
    <property type="match status" value="1"/>
</dbReference>
<proteinExistence type="predicted"/>
<feature type="transmembrane region" description="Helical" evidence="2">
    <location>
        <begin position="580"/>
        <end position="609"/>
    </location>
</feature>
<dbReference type="PANTHER" id="PTHR37813:SF1">
    <property type="entry name" value="FELS-2 PROPHAGE PROTEIN"/>
    <property type="match status" value="1"/>
</dbReference>
<evidence type="ECO:0000256" key="2">
    <source>
        <dbReference type="SAM" id="Phobius"/>
    </source>
</evidence>
<keyword evidence="2" id="KW-0472">Membrane</keyword>
<sequence length="874" mass="90930">MDSTLFNVGLMLTATDRMSGVVMSAADRSIQGLGRVQERIAVLSDQAIAWGRGAMMGGMAMAGSVAGPLMAFAHLEDASVSLKSALLDSTGKVPPQFAAIEKQATSLGNILPGTTADFLAGARALSEQGVAMDTILKGGLKSASYLSVVLKMPAQEAAEMTAKLREAFGLADNELTKMADLTQRARFAFGMTPQEIKLAASYSGSTQNTLGLTGLDNAGKLLAMQGLGAGVALEGSSWGTSLAMMLTRTAEAGDKLGSTGKVMGPINDQLRKVGINLQFFDDKGSFMGLDNLVAQLEKTEKLSQSDQLNLFKQIFGVEAGRAASIIARKGVAGYEAAIEKMEKQASLQQRIDLQLTTIRNTWEALTGTATNALALIGQPIAGVIRPYITQLNDFVGGPLMTFIEEHKTLVGTLGASLLVLGLLTVALGGLGMAVGTLGKFVAGGIGVFRKLALASRFAVGWIASQRLALLRLMGVERAHVALMNLQNAIAYRGGAWQALQYSLMTTRYRMLSLLGATRAWVALLPGRLAGGVITATTALWGWTRASLAWGRVNLLTLTGLRGLAAGFGRRLLAGIRGATLAVRAFSVALLMNPVVLIATAIAGAALLIYKYWKPIGAFFGGLWEGLASGLAPLAPAFGAFARVAASVFRPILALLKPLWGWFSAIFTQVEDTGGAARNLGVAVGEGIGAAIAWVGELGLLILSLPVKFFDAGVAIVKGLGEGIASFASHPIEAIKGIGAGIAGAFKEMLGIKSPSRVFMGFGDNIGQGAALGIEGSLPAVQKAMVAMAGATHLPAHSPAHPLAIGGPVAIGPVSMPARGGNRGAAGEITIHFSPVIQVSGAHAPDAVKSALREGYAEFEAHMRRFEAERRRSAF</sequence>
<protein>
    <submittedName>
        <fullName evidence="4">Phage tail tape measure protein, TP901 family, core region</fullName>
    </submittedName>
</protein>
<organism evidence="4">
    <name type="scientific">Candidatus Kentrum sp. LPFa</name>
    <dbReference type="NCBI Taxonomy" id="2126335"/>
    <lineage>
        <taxon>Bacteria</taxon>
        <taxon>Pseudomonadati</taxon>
        <taxon>Pseudomonadota</taxon>
        <taxon>Gammaproteobacteria</taxon>
        <taxon>Candidatus Kentrum</taxon>
    </lineage>
</organism>
<feature type="domain" description="Phage tail tape measure protein" evidence="3">
    <location>
        <begin position="101"/>
        <end position="316"/>
    </location>
</feature>
<gene>
    <name evidence="4" type="ORF">BECKLPF1236B_GA0070989_11179</name>
</gene>
<dbReference type="EMBL" id="CAADFK010000117">
    <property type="protein sequence ID" value="VFK17441.1"/>
    <property type="molecule type" value="Genomic_DNA"/>
</dbReference>
<keyword evidence="2" id="KW-0812">Transmembrane</keyword>
<dbReference type="NCBIfam" id="TIGR01760">
    <property type="entry name" value="tape_meas_TP901"/>
    <property type="match status" value="1"/>
</dbReference>
<keyword evidence="2" id="KW-1133">Transmembrane helix</keyword>
<evidence type="ECO:0000256" key="1">
    <source>
        <dbReference type="ARBA" id="ARBA00022612"/>
    </source>
</evidence>
<accession>A0A450WK82</accession>
<keyword evidence="1" id="KW-1188">Viral release from host cell</keyword>
<name>A0A450WK82_9GAMM</name>
<dbReference type="PANTHER" id="PTHR37813">
    <property type="entry name" value="FELS-2 PROPHAGE PROTEIN"/>
    <property type="match status" value="1"/>
</dbReference>
<feature type="transmembrane region" description="Helical" evidence="2">
    <location>
        <begin position="519"/>
        <end position="542"/>
    </location>
</feature>
<evidence type="ECO:0000259" key="3">
    <source>
        <dbReference type="Pfam" id="PF10145"/>
    </source>
</evidence>
<reference evidence="4" key="1">
    <citation type="submission" date="2019-02" db="EMBL/GenBank/DDBJ databases">
        <authorList>
            <person name="Gruber-Vodicka R. H."/>
            <person name="Seah K. B. B."/>
        </authorList>
    </citation>
    <scope>NUCLEOTIDE SEQUENCE</scope>
    <source>
        <strain evidence="4">BECK_S313</strain>
    </source>
</reference>